<dbReference type="Proteomes" id="UP001283361">
    <property type="component" value="Unassembled WGS sequence"/>
</dbReference>
<name>A0AAE1DP03_9GAST</name>
<evidence type="ECO:0000313" key="1">
    <source>
        <dbReference type="EMBL" id="KAK3776443.1"/>
    </source>
</evidence>
<protein>
    <submittedName>
        <fullName evidence="1">Uncharacterized protein</fullName>
    </submittedName>
</protein>
<organism evidence="1 2">
    <name type="scientific">Elysia crispata</name>
    <name type="common">lettuce slug</name>
    <dbReference type="NCBI Taxonomy" id="231223"/>
    <lineage>
        <taxon>Eukaryota</taxon>
        <taxon>Metazoa</taxon>
        <taxon>Spiralia</taxon>
        <taxon>Lophotrochozoa</taxon>
        <taxon>Mollusca</taxon>
        <taxon>Gastropoda</taxon>
        <taxon>Heterobranchia</taxon>
        <taxon>Euthyneura</taxon>
        <taxon>Panpulmonata</taxon>
        <taxon>Sacoglossa</taxon>
        <taxon>Placobranchoidea</taxon>
        <taxon>Plakobranchidae</taxon>
        <taxon>Elysia</taxon>
    </lineage>
</organism>
<evidence type="ECO:0000313" key="2">
    <source>
        <dbReference type="Proteomes" id="UP001283361"/>
    </source>
</evidence>
<sequence>MKDFSEIKKATRSCGWSDSNQTVHKLFPYSHCVFVCALKAFGLLQEPICRRVNPSFHTPDQLRILLLKRQAYRTTLKIPKCFNSRCVHMGEVNHLSRAVRLKEGPPVLITALIASFRD</sequence>
<accession>A0AAE1DP03</accession>
<dbReference type="EMBL" id="JAWDGP010003216">
    <property type="protein sequence ID" value="KAK3776443.1"/>
    <property type="molecule type" value="Genomic_DNA"/>
</dbReference>
<comment type="caution">
    <text evidence="1">The sequence shown here is derived from an EMBL/GenBank/DDBJ whole genome shotgun (WGS) entry which is preliminary data.</text>
</comment>
<keyword evidence="2" id="KW-1185">Reference proteome</keyword>
<gene>
    <name evidence="1" type="ORF">RRG08_023795</name>
</gene>
<reference evidence="1" key="1">
    <citation type="journal article" date="2023" name="G3 (Bethesda)">
        <title>A reference genome for the long-term kleptoplast-retaining sea slug Elysia crispata morphotype clarki.</title>
        <authorList>
            <person name="Eastman K.E."/>
            <person name="Pendleton A.L."/>
            <person name="Shaikh M.A."/>
            <person name="Suttiyut T."/>
            <person name="Ogas R."/>
            <person name="Tomko P."/>
            <person name="Gavelis G."/>
            <person name="Widhalm J.R."/>
            <person name="Wisecaver J.H."/>
        </authorList>
    </citation>
    <scope>NUCLEOTIDE SEQUENCE</scope>
    <source>
        <strain evidence="1">ECLA1</strain>
    </source>
</reference>
<dbReference type="AlphaFoldDB" id="A0AAE1DP03"/>
<proteinExistence type="predicted"/>